<keyword evidence="4" id="KW-1185">Reference proteome</keyword>
<dbReference type="GO" id="GO:0009103">
    <property type="term" value="P:lipopolysaccharide biosynthetic process"/>
    <property type="evidence" value="ECO:0007669"/>
    <property type="project" value="TreeGrafter"/>
</dbReference>
<gene>
    <name evidence="3" type="ORF">A4H02_09110</name>
</gene>
<dbReference type="AlphaFoldDB" id="A0A1E3G0I8"/>
<dbReference type="EMBL" id="LWAF01000022">
    <property type="protein sequence ID" value="ODN29747.1"/>
    <property type="molecule type" value="Genomic_DNA"/>
</dbReference>
<name>A0A1E3G0I8_9BACT</name>
<reference evidence="4" key="1">
    <citation type="submission" date="2016-04" db="EMBL/GenBank/DDBJ databases">
        <title>The genome sequence project of a novel Fervidobacterium isolate from a hot spring in Thailand.</title>
        <authorList>
            <person name="Gonzalez J.M."/>
            <person name="Cuecas A."/>
            <person name="Kanoksilapatham W."/>
        </authorList>
    </citation>
    <scope>NUCLEOTIDE SEQUENCE [LARGE SCALE GENOMIC DNA]</scope>
    <source>
        <strain evidence="4">FC2004</strain>
    </source>
</reference>
<dbReference type="InterPro" id="IPR058592">
    <property type="entry name" value="Gtf3_C"/>
</dbReference>
<dbReference type="STRING" id="1008305.A4H02_09110"/>
<accession>A0A1E3G0I8</accession>
<evidence type="ECO:0000256" key="1">
    <source>
        <dbReference type="ARBA" id="ARBA00022679"/>
    </source>
</evidence>
<dbReference type="PANTHER" id="PTHR46401:SF2">
    <property type="entry name" value="GLYCOSYLTRANSFERASE WBBK-RELATED"/>
    <property type="match status" value="1"/>
</dbReference>
<dbReference type="GO" id="GO:0016757">
    <property type="term" value="F:glycosyltransferase activity"/>
    <property type="evidence" value="ECO:0007669"/>
    <property type="project" value="TreeGrafter"/>
</dbReference>
<proteinExistence type="predicted"/>
<dbReference type="OrthoDB" id="9813214at2"/>
<evidence type="ECO:0000313" key="3">
    <source>
        <dbReference type="EMBL" id="ODN29747.1"/>
    </source>
</evidence>
<dbReference type="Pfam" id="PF26337">
    <property type="entry name" value="Gtf3_C"/>
    <property type="match status" value="1"/>
</dbReference>
<evidence type="ECO:0000259" key="2">
    <source>
        <dbReference type="Pfam" id="PF26337"/>
    </source>
</evidence>
<dbReference type="PANTHER" id="PTHR46401">
    <property type="entry name" value="GLYCOSYLTRANSFERASE WBBK-RELATED"/>
    <property type="match status" value="1"/>
</dbReference>
<dbReference type="SUPFAM" id="SSF53756">
    <property type="entry name" value="UDP-Glycosyltransferase/glycogen phosphorylase"/>
    <property type="match status" value="1"/>
</dbReference>
<dbReference type="Proteomes" id="UP000094570">
    <property type="component" value="Unassembled WGS sequence"/>
</dbReference>
<sequence length="360" mass="42361">MHPKEDKRVYRSVKSLSKHAKVLYQYLSETEEDVYEEGNITYIPIKWLEPKNVHPLVKLAKRRSLDKKVLEIVVNTEYDILYMHHFLPSRPLLPFRIAKERGKRVIYDVHEYHPQNFLADLPQPVARIKEEVVKKIFLSQLKLSDALIFVTPDVPEDLNIRKLNKPYIVVPNFAEDFVPTNIDIQQKKNNKLIIYVGKVTRRLDEEKALIKKLTFEGFSLRIIGMDDSYFADLPHTYSGFLPYDEMMREISLATFSLVSFTTTGKKNYKNDLYSLPHKFYDSLAAGTPVIVKESFVSMRRIVEQLGVGITIDPTDVEKSLRKLLSAYQRYHEIVQNILKYRYEFVWDEKKEEEFAKFVIF</sequence>
<feature type="domain" description="Glucosyltransferase 3-like C-terminal" evidence="2">
    <location>
        <begin position="205"/>
        <end position="341"/>
    </location>
</feature>
<dbReference type="Gene3D" id="3.40.50.2000">
    <property type="entry name" value="Glycogen Phosphorylase B"/>
    <property type="match status" value="2"/>
</dbReference>
<keyword evidence="1 3" id="KW-0808">Transferase</keyword>
<comment type="caution">
    <text evidence="3">The sequence shown here is derived from an EMBL/GenBank/DDBJ whole genome shotgun (WGS) entry which is preliminary data.</text>
</comment>
<evidence type="ECO:0000313" key="4">
    <source>
        <dbReference type="Proteomes" id="UP000094570"/>
    </source>
</evidence>
<protein>
    <submittedName>
        <fullName evidence="3">Glycosyl transferase family 1</fullName>
    </submittedName>
</protein>
<organism evidence="3 4">
    <name type="scientific">Fervidobacterium thailandense</name>
    <dbReference type="NCBI Taxonomy" id="1008305"/>
    <lineage>
        <taxon>Bacteria</taxon>
        <taxon>Thermotogati</taxon>
        <taxon>Thermotogota</taxon>
        <taxon>Thermotogae</taxon>
        <taxon>Thermotogales</taxon>
        <taxon>Fervidobacteriaceae</taxon>
        <taxon>Fervidobacterium</taxon>
    </lineage>
</organism>